<evidence type="ECO:0000256" key="4">
    <source>
        <dbReference type="SAM" id="MobiDB-lite"/>
    </source>
</evidence>
<dbReference type="Proteomes" id="UP000523821">
    <property type="component" value="Unassembled WGS sequence"/>
</dbReference>
<dbReference type="EMBL" id="JACHOO010000002">
    <property type="protein sequence ID" value="MBB5752218.1"/>
    <property type="molecule type" value="Genomic_DNA"/>
</dbReference>
<dbReference type="SUPFAM" id="SSF64288">
    <property type="entry name" value="Chorismate lyase-like"/>
    <property type="match status" value="1"/>
</dbReference>
<dbReference type="AlphaFoldDB" id="A0A7W9FL28"/>
<feature type="domain" description="HTH gntR-type" evidence="5">
    <location>
        <begin position="24"/>
        <end position="92"/>
    </location>
</feature>
<dbReference type="SMART" id="SM00345">
    <property type="entry name" value="HTH_GNTR"/>
    <property type="match status" value="1"/>
</dbReference>
<dbReference type="GO" id="GO:0003700">
    <property type="term" value="F:DNA-binding transcription factor activity"/>
    <property type="evidence" value="ECO:0007669"/>
    <property type="project" value="InterPro"/>
</dbReference>
<proteinExistence type="predicted"/>
<keyword evidence="3" id="KW-0804">Transcription</keyword>
<dbReference type="Pfam" id="PF00392">
    <property type="entry name" value="GntR"/>
    <property type="match status" value="1"/>
</dbReference>
<organism evidence="6 7">
    <name type="scientific">Prosthecomicrobium pneumaticum</name>
    <dbReference type="NCBI Taxonomy" id="81895"/>
    <lineage>
        <taxon>Bacteria</taxon>
        <taxon>Pseudomonadati</taxon>
        <taxon>Pseudomonadota</taxon>
        <taxon>Alphaproteobacteria</taxon>
        <taxon>Hyphomicrobiales</taxon>
        <taxon>Kaistiaceae</taxon>
        <taxon>Prosthecomicrobium</taxon>
    </lineage>
</organism>
<dbReference type="PANTHER" id="PTHR44846">
    <property type="entry name" value="MANNOSYL-D-GLYCERATE TRANSPORT/METABOLISM SYSTEM REPRESSOR MNGR-RELATED"/>
    <property type="match status" value="1"/>
</dbReference>
<evidence type="ECO:0000313" key="7">
    <source>
        <dbReference type="Proteomes" id="UP000523821"/>
    </source>
</evidence>
<dbReference type="CDD" id="cd07377">
    <property type="entry name" value="WHTH_GntR"/>
    <property type="match status" value="1"/>
</dbReference>
<dbReference type="Gene3D" id="1.10.10.10">
    <property type="entry name" value="Winged helix-like DNA-binding domain superfamily/Winged helix DNA-binding domain"/>
    <property type="match status" value="1"/>
</dbReference>
<evidence type="ECO:0000256" key="3">
    <source>
        <dbReference type="ARBA" id="ARBA00023163"/>
    </source>
</evidence>
<dbReference type="PROSITE" id="PS50949">
    <property type="entry name" value="HTH_GNTR"/>
    <property type="match status" value="1"/>
</dbReference>
<dbReference type="InterPro" id="IPR028978">
    <property type="entry name" value="Chorismate_lyase_/UTRA_dom_sf"/>
</dbReference>
<evidence type="ECO:0000259" key="5">
    <source>
        <dbReference type="PROSITE" id="PS50949"/>
    </source>
</evidence>
<evidence type="ECO:0000256" key="1">
    <source>
        <dbReference type="ARBA" id="ARBA00023015"/>
    </source>
</evidence>
<feature type="compositionally biased region" description="Basic and acidic residues" evidence="4">
    <location>
        <begin position="1"/>
        <end position="10"/>
    </location>
</feature>
<dbReference type="GO" id="GO:0003677">
    <property type="term" value="F:DNA binding"/>
    <property type="evidence" value="ECO:0007669"/>
    <property type="project" value="UniProtKB-KW"/>
</dbReference>
<dbReference type="InterPro" id="IPR000524">
    <property type="entry name" value="Tscrpt_reg_HTH_GntR"/>
</dbReference>
<dbReference type="InterPro" id="IPR011663">
    <property type="entry name" value="UTRA"/>
</dbReference>
<protein>
    <submittedName>
        <fullName evidence="6">GntR family transcriptional regulator</fullName>
    </submittedName>
</protein>
<dbReference type="Pfam" id="PF07702">
    <property type="entry name" value="UTRA"/>
    <property type="match status" value="1"/>
</dbReference>
<feature type="region of interest" description="Disordered" evidence="4">
    <location>
        <begin position="1"/>
        <end position="20"/>
    </location>
</feature>
<reference evidence="6 7" key="1">
    <citation type="submission" date="2020-08" db="EMBL/GenBank/DDBJ databases">
        <title>Genomic Encyclopedia of Type Strains, Phase IV (KMG-IV): sequencing the most valuable type-strain genomes for metagenomic binning, comparative biology and taxonomic classification.</title>
        <authorList>
            <person name="Goeker M."/>
        </authorList>
    </citation>
    <scope>NUCLEOTIDE SEQUENCE [LARGE SCALE GENOMIC DNA]</scope>
    <source>
        <strain evidence="6 7">DSM 16268</strain>
    </source>
</reference>
<name>A0A7W9FL28_9HYPH</name>
<dbReference type="PANTHER" id="PTHR44846:SF1">
    <property type="entry name" value="MANNOSYL-D-GLYCERATE TRANSPORT_METABOLISM SYSTEM REPRESSOR MNGR-RELATED"/>
    <property type="match status" value="1"/>
</dbReference>
<keyword evidence="1" id="KW-0805">Transcription regulation</keyword>
<dbReference type="Gene3D" id="3.40.1410.10">
    <property type="entry name" value="Chorismate lyase-like"/>
    <property type="match status" value="1"/>
</dbReference>
<dbReference type="InterPro" id="IPR050679">
    <property type="entry name" value="Bact_HTH_transcr_reg"/>
</dbReference>
<keyword evidence="7" id="KW-1185">Reference proteome</keyword>
<dbReference type="SMART" id="SM00866">
    <property type="entry name" value="UTRA"/>
    <property type="match status" value="1"/>
</dbReference>
<evidence type="ECO:0000313" key="6">
    <source>
        <dbReference type="EMBL" id="MBB5752218.1"/>
    </source>
</evidence>
<dbReference type="InterPro" id="IPR036390">
    <property type="entry name" value="WH_DNA-bd_sf"/>
</dbReference>
<dbReference type="GO" id="GO:0045892">
    <property type="term" value="P:negative regulation of DNA-templated transcription"/>
    <property type="evidence" value="ECO:0007669"/>
    <property type="project" value="TreeGrafter"/>
</dbReference>
<evidence type="ECO:0000256" key="2">
    <source>
        <dbReference type="ARBA" id="ARBA00023125"/>
    </source>
</evidence>
<gene>
    <name evidence="6" type="ORF">GGQ63_001270</name>
</gene>
<dbReference type="PRINTS" id="PR00035">
    <property type="entry name" value="HTHGNTR"/>
</dbReference>
<comment type="caution">
    <text evidence="6">The sequence shown here is derived from an EMBL/GenBank/DDBJ whole genome shotgun (WGS) entry which is preliminary data.</text>
</comment>
<dbReference type="RefSeq" id="WP_183853677.1">
    <property type="nucleotide sequence ID" value="NZ_JACHOO010000002.1"/>
</dbReference>
<accession>A0A7W9FL28</accession>
<dbReference type="SUPFAM" id="SSF46785">
    <property type="entry name" value="Winged helix' DNA-binding domain"/>
    <property type="match status" value="1"/>
</dbReference>
<sequence>MLDDGTKDGPLDALSGEPLDRRHGPLYQQLADILRQQIADGIFPIGSALPKEAELADRFAISLITVRRSLRELEDEGLIRKRAAKPAVVAASEPLMRPSIDFHSLAAIAESTRHRKLRIRSYGREVSAAAADAFGLEPGESVYCLRAVLHVDGQAVSQHTIYFPPTIGSRLKKADFDDVVVFRSVQRQLGIRLSGARVTLKAEIADADLAHELNYPEGAPVLVAQMLYRSVDGEPIELSIARNRADTFSVTYDAPNDLV</sequence>
<keyword evidence="2" id="KW-0238">DNA-binding</keyword>
<dbReference type="InterPro" id="IPR036388">
    <property type="entry name" value="WH-like_DNA-bd_sf"/>
</dbReference>